<dbReference type="AlphaFoldDB" id="A0A7R8ZMP8"/>
<reference evidence="1" key="1">
    <citation type="submission" date="2020-11" db="EMBL/GenBank/DDBJ databases">
        <authorList>
            <person name="Tran Van P."/>
        </authorList>
    </citation>
    <scope>NUCLEOTIDE SEQUENCE</scope>
</reference>
<name>A0A7R8ZMP8_9CRUS</name>
<dbReference type="EMBL" id="OB662607">
    <property type="protein sequence ID" value="CAD7230313.1"/>
    <property type="molecule type" value="Genomic_DNA"/>
</dbReference>
<protein>
    <submittedName>
        <fullName evidence="1">Uncharacterized protein</fullName>
    </submittedName>
</protein>
<accession>A0A7R8ZMP8</accession>
<proteinExistence type="predicted"/>
<evidence type="ECO:0000313" key="1">
    <source>
        <dbReference type="EMBL" id="CAD7230313.1"/>
    </source>
</evidence>
<gene>
    <name evidence="1" type="ORF">CTOB1V02_LOCUS8174</name>
</gene>
<sequence length="169" mass="18404">MDLVAPTSSLAASDSDLDPFVDFTHFCSDAFSSSMSPGSHPGCKFQEWVHPDTTPYASIIRSACLLLGAAIANRFIKWSPVRSFPLNDSPTVFYRCISALLGLCAGFSYSLLQSLVPRPPAFHSTELSRQVILFYSASGFLAVGFTLCVLCLVPQLAVFLSGGRRRRPF</sequence>
<organism evidence="1">
    <name type="scientific">Cyprideis torosa</name>
    <dbReference type="NCBI Taxonomy" id="163714"/>
    <lineage>
        <taxon>Eukaryota</taxon>
        <taxon>Metazoa</taxon>
        <taxon>Ecdysozoa</taxon>
        <taxon>Arthropoda</taxon>
        <taxon>Crustacea</taxon>
        <taxon>Oligostraca</taxon>
        <taxon>Ostracoda</taxon>
        <taxon>Podocopa</taxon>
        <taxon>Podocopida</taxon>
        <taxon>Cytherocopina</taxon>
        <taxon>Cytheroidea</taxon>
        <taxon>Cytherideidae</taxon>
        <taxon>Cyprideis</taxon>
    </lineage>
</organism>